<dbReference type="InterPro" id="IPR004365">
    <property type="entry name" value="NA-bd_OB_tRNA"/>
</dbReference>
<evidence type="ECO:0000256" key="1">
    <source>
        <dbReference type="ARBA" id="ARBA00004496"/>
    </source>
</evidence>
<dbReference type="GO" id="GO:0005737">
    <property type="term" value="C:cytoplasm"/>
    <property type="evidence" value="ECO:0007669"/>
    <property type="project" value="UniProtKB-SubCell"/>
</dbReference>
<dbReference type="Gene3D" id="1.10.150.870">
    <property type="match status" value="1"/>
</dbReference>
<dbReference type="Pfam" id="PF07733">
    <property type="entry name" value="DNA_pol3_alpha"/>
    <property type="match status" value="1"/>
</dbReference>
<dbReference type="GO" id="GO:0003676">
    <property type="term" value="F:nucleic acid binding"/>
    <property type="evidence" value="ECO:0007669"/>
    <property type="project" value="InterPro"/>
</dbReference>
<evidence type="ECO:0000313" key="16">
    <source>
        <dbReference type="Proteomes" id="UP000025061"/>
    </source>
</evidence>
<dbReference type="Pfam" id="PF02811">
    <property type="entry name" value="PHP"/>
    <property type="match status" value="1"/>
</dbReference>
<dbReference type="InterPro" id="IPR041931">
    <property type="entry name" value="DNA_pol3_alpha_thumb_dom"/>
</dbReference>
<dbReference type="Gene3D" id="2.40.50.140">
    <property type="entry name" value="Nucleic acid-binding proteins"/>
    <property type="match status" value="1"/>
</dbReference>
<keyword evidence="6" id="KW-0808">Transferase</keyword>
<dbReference type="EC" id="2.7.7.7" evidence="3"/>
<dbReference type="PANTHER" id="PTHR32294">
    <property type="entry name" value="DNA POLYMERASE III SUBUNIT ALPHA"/>
    <property type="match status" value="1"/>
</dbReference>
<dbReference type="InterPro" id="IPR040982">
    <property type="entry name" value="DNA_pol3_finger"/>
</dbReference>
<evidence type="ECO:0000256" key="10">
    <source>
        <dbReference type="ARBA" id="ARBA00025611"/>
    </source>
</evidence>
<keyword evidence="16" id="KW-1185">Reference proteome</keyword>
<keyword evidence="9" id="KW-0239">DNA-directed DNA polymerase</keyword>
<dbReference type="InterPro" id="IPR049821">
    <property type="entry name" value="PolIIIA_DnaE1_PHP"/>
</dbReference>
<dbReference type="InterPro" id="IPR016195">
    <property type="entry name" value="Pol/histidinol_Pase-like"/>
</dbReference>
<dbReference type="CDD" id="cd04485">
    <property type="entry name" value="DnaE_OBF"/>
    <property type="match status" value="1"/>
</dbReference>
<evidence type="ECO:0000313" key="15">
    <source>
        <dbReference type="EMBL" id="KCZ95116.1"/>
    </source>
</evidence>
<organism evidence="15 16">
    <name type="scientific">Hyphomonas hirschiana VP5</name>
    <dbReference type="NCBI Taxonomy" id="1280951"/>
    <lineage>
        <taxon>Bacteria</taxon>
        <taxon>Pseudomonadati</taxon>
        <taxon>Pseudomonadota</taxon>
        <taxon>Alphaproteobacteria</taxon>
        <taxon>Hyphomonadales</taxon>
        <taxon>Hyphomonadaceae</taxon>
        <taxon>Hyphomonas</taxon>
    </lineage>
</organism>
<evidence type="ECO:0000256" key="6">
    <source>
        <dbReference type="ARBA" id="ARBA00022679"/>
    </source>
</evidence>
<dbReference type="Proteomes" id="UP000025061">
    <property type="component" value="Unassembled WGS sequence"/>
</dbReference>
<comment type="similarity">
    <text evidence="2">Belongs to the DNA polymerase type-C family. DnaE subfamily.</text>
</comment>
<evidence type="ECO:0000256" key="9">
    <source>
        <dbReference type="ARBA" id="ARBA00022932"/>
    </source>
</evidence>
<comment type="caution">
    <text evidence="15">The sequence shown here is derived from an EMBL/GenBank/DDBJ whole genome shotgun (WGS) entry which is preliminary data.</text>
</comment>
<dbReference type="RefSeq" id="WP_011646771.1">
    <property type="nucleotide sequence ID" value="NZ_ARYI01000005.1"/>
</dbReference>
<evidence type="ECO:0000256" key="4">
    <source>
        <dbReference type="ARBA" id="ARBA00019114"/>
    </source>
</evidence>
<evidence type="ECO:0000256" key="11">
    <source>
        <dbReference type="ARBA" id="ARBA00026073"/>
    </source>
</evidence>
<dbReference type="InterPro" id="IPR011708">
    <property type="entry name" value="DNA_pol3_alpha_NTPase_dom"/>
</dbReference>
<dbReference type="InterPro" id="IPR003141">
    <property type="entry name" value="Pol/His_phosphatase_N"/>
</dbReference>
<dbReference type="InterPro" id="IPR004805">
    <property type="entry name" value="DnaE2/DnaE/PolC"/>
</dbReference>
<evidence type="ECO:0000256" key="5">
    <source>
        <dbReference type="ARBA" id="ARBA00022490"/>
    </source>
</evidence>
<keyword evidence="7" id="KW-0548">Nucleotidyltransferase</keyword>
<gene>
    <name evidence="15" type="ORF">HHI_07702</name>
</gene>
<dbReference type="GO" id="GO:0003887">
    <property type="term" value="F:DNA-directed DNA polymerase activity"/>
    <property type="evidence" value="ECO:0007669"/>
    <property type="project" value="UniProtKB-KW"/>
</dbReference>
<keyword evidence="5" id="KW-0963">Cytoplasm</keyword>
<protein>
    <recommendedName>
        <fullName evidence="4">DNA polymerase III subunit alpha</fullName>
        <ecNumber evidence="3">2.7.7.7</ecNumber>
    </recommendedName>
</protein>
<dbReference type="CDD" id="cd07433">
    <property type="entry name" value="PHP_PolIIIA_DnaE1"/>
    <property type="match status" value="1"/>
</dbReference>
<evidence type="ECO:0000256" key="3">
    <source>
        <dbReference type="ARBA" id="ARBA00012417"/>
    </source>
</evidence>
<feature type="domain" description="Polymerase/histidinol phosphatase N-terminal" evidence="14">
    <location>
        <begin position="7"/>
        <end position="74"/>
    </location>
</feature>
<name>A0A059FXA5_9PROT</name>
<dbReference type="InterPro" id="IPR029460">
    <property type="entry name" value="DNAPol_HHH"/>
</dbReference>
<dbReference type="AlphaFoldDB" id="A0A059FXA5"/>
<comment type="catalytic activity">
    <reaction evidence="12">
        <text>DNA(n) + a 2'-deoxyribonucleoside 5'-triphosphate = DNA(n+1) + diphosphate</text>
        <dbReference type="Rhea" id="RHEA:22508"/>
        <dbReference type="Rhea" id="RHEA-COMP:17339"/>
        <dbReference type="Rhea" id="RHEA-COMP:17340"/>
        <dbReference type="ChEBI" id="CHEBI:33019"/>
        <dbReference type="ChEBI" id="CHEBI:61560"/>
        <dbReference type="ChEBI" id="CHEBI:173112"/>
        <dbReference type="EC" id="2.7.7.7"/>
    </reaction>
</comment>
<dbReference type="OrthoDB" id="9803237at2"/>
<accession>A0A059FXA5</accession>
<dbReference type="SUPFAM" id="SSF89550">
    <property type="entry name" value="PHP domain-like"/>
    <property type="match status" value="1"/>
</dbReference>
<dbReference type="NCBIfam" id="NF004226">
    <property type="entry name" value="PRK05673.1"/>
    <property type="match status" value="1"/>
</dbReference>
<comment type="subcellular location">
    <subcellularLocation>
        <location evidence="1">Cytoplasm</location>
    </subcellularLocation>
</comment>
<dbReference type="GO" id="GO:0008408">
    <property type="term" value="F:3'-5' exonuclease activity"/>
    <property type="evidence" value="ECO:0007669"/>
    <property type="project" value="InterPro"/>
</dbReference>
<comment type="function">
    <text evidence="10">DNA polymerase III is a complex, multichain enzyme responsible for most of the replicative synthesis in bacteria. This DNA polymerase also exhibits 3' to 5' exonuclease activity. The alpha chain is the DNA polymerase.</text>
</comment>
<dbReference type="Pfam" id="PF01336">
    <property type="entry name" value="tRNA_anti-codon"/>
    <property type="match status" value="1"/>
</dbReference>
<dbReference type="Gene3D" id="1.10.10.1600">
    <property type="entry name" value="Bacterial DNA polymerase III alpha subunit, thumb domain"/>
    <property type="match status" value="1"/>
</dbReference>
<dbReference type="Pfam" id="PF14579">
    <property type="entry name" value="HHH_6"/>
    <property type="match status" value="1"/>
</dbReference>
<evidence type="ECO:0000256" key="7">
    <source>
        <dbReference type="ARBA" id="ARBA00022695"/>
    </source>
</evidence>
<sequence>MTKPVFIHLAIRSSFSLLESMITPADLAKWCKQYSMPAMAVTDRNCLFGALELSIKLSDYGVQPIMACCFDVTDGSPKAELFRLTAYAQDDVGYKRLMFLSSRAYLEADDGVPRLHKKYLLENTEGLILLTGGAEGEVARHILKGRLADARTELSTLATAYPGRCYVEITRHGTQEEIKSETGLVELAYELGLPLVATHDARFLKPEDVTAHDAMMCIANGQYLGQDDRKRVEPDQYLKSPEEMEVLFADLPEAIANTSEIAIRCSVRAETRKPILPNFSKEGRSEGEELALQARQGLEERLAEADRLYAERQVYLDRLEYELGIIDRMGFPGYFLIVSDFIKWAKANGIPVGPGRGSGAGSLVAWVLLITDLDPLRFDLLFERFLNPERVSMPDFDVDFCQERRGEVIRYVREKYGADSVAMIITFGTLQAKAVVRDVGRVMQMPYGQVDRLAKLIPFNPAKPPTLDEAIAAEPKFDDEIAADARVGELIDTARALEGMYRNAGTHAAGVVIADRPLVELVPLYNDPRADLPATQFNMKYAEMAGLVKFDFLGLKTLTVIDRALNFIRRDGGDVGPAWRSMDDPATYELMASGETLGVFQLEGAGMRDTLRRVRPNNIEDLIAIISLYRPGPMENIPVYVQGKEDPASVRYQHPDLKPVLEATYGVPVYQEQVMRMAQEIAGYSLGEADLLRRAMGKKKLEEMIAQRRRFVEGAAANKGMKDSLANEIFDTMEKFAGYGFNKSHAAAYALIGYHTAFLKCHYPKEFLAASMSLDIGNTDKLAAFFQEAKRLRLHVLAPDINSSQPDFDVNEDGIVYALGAIKGVGVEAMKHVSAVRSEGGPFKDLYDFAERVDPKHVNKKALESLAKSGALDCLEGNRARVFAVVPMLAQYCASHAEDRSGGQGGLFGESEPALRPEFPPSRPWTAQQKLDEEFKSIGFYFSGHPLDDVLTSIDRDRVTLAMEVHERAGDGKPLEMIGIVRTRNDKPSKRGGKFAFLTISDPTGELEMMVFNEGLQQYGDLLQPGKAVAITVTAKLNGEELRLNLDRAVELEAARLSKPSGSLMVRLGPDADPEDLAGVIRRLEQVSDGDRGVIIVELILRDGRIVTMRLPQTYTIGLRAQRALKEVPGVEKVDPRQAA</sequence>
<dbReference type="PATRIC" id="fig|1280951.3.peg.1557"/>
<evidence type="ECO:0000256" key="8">
    <source>
        <dbReference type="ARBA" id="ARBA00022705"/>
    </source>
</evidence>
<proteinExistence type="inferred from homology"/>
<keyword evidence="8" id="KW-0235">DNA replication</keyword>
<dbReference type="GO" id="GO:0006260">
    <property type="term" value="P:DNA replication"/>
    <property type="evidence" value="ECO:0007669"/>
    <property type="project" value="UniProtKB-KW"/>
</dbReference>
<reference evidence="15 16" key="1">
    <citation type="submission" date="2013-04" db="EMBL/GenBank/DDBJ databases">
        <title>Hyphomonas hirschiana VP5 Genome Sequencing.</title>
        <authorList>
            <person name="Lai Q."/>
            <person name="Shao Z."/>
        </authorList>
    </citation>
    <scope>NUCLEOTIDE SEQUENCE [LARGE SCALE GENOMIC DNA]</scope>
    <source>
        <strain evidence="15 16">VP5</strain>
    </source>
</reference>
<evidence type="ECO:0000259" key="14">
    <source>
        <dbReference type="SMART" id="SM00481"/>
    </source>
</evidence>
<evidence type="ECO:0000256" key="13">
    <source>
        <dbReference type="SAM" id="MobiDB-lite"/>
    </source>
</evidence>
<dbReference type="SMART" id="SM00481">
    <property type="entry name" value="POLIIIAc"/>
    <property type="match status" value="1"/>
</dbReference>
<comment type="subunit">
    <text evidence="11">DNA polymerase III contains a core (composed of alpha, epsilon and theta chains) that associates with a tau subunit. This core dimerizes to form the POLIII' complex. PolIII' associates with the gamma complex (composed of gamma, delta, delta', psi and chi chains) and with the beta chain to form the complete DNA polymerase III complex.</text>
</comment>
<evidence type="ECO:0000256" key="2">
    <source>
        <dbReference type="ARBA" id="ARBA00009496"/>
    </source>
</evidence>
<dbReference type="InterPro" id="IPR004013">
    <property type="entry name" value="PHP_dom"/>
</dbReference>
<dbReference type="InterPro" id="IPR012340">
    <property type="entry name" value="NA-bd_OB-fold"/>
</dbReference>
<evidence type="ECO:0000256" key="12">
    <source>
        <dbReference type="ARBA" id="ARBA00049244"/>
    </source>
</evidence>
<dbReference type="EMBL" id="ARYI01000005">
    <property type="protein sequence ID" value="KCZ95116.1"/>
    <property type="molecule type" value="Genomic_DNA"/>
</dbReference>
<dbReference type="PANTHER" id="PTHR32294:SF0">
    <property type="entry name" value="DNA POLYMERASE III SUBUNIT ALPHA"/>
    <property type="match status" value="1"/>
</dbReference>
<dbReference type="Pfam" id="PF17657">
    <property type="entry name" value="DNA_pol3_finger"/>
    <property type="match status" value="1"/>
</dbReference>
<dbReference type="Gene3D" id="3.20.20.140">
    <property type="entry name" value="Metal-dependent hydrolases"/>
    <property type="match status" value="1"/>
</dbReference>
<feature type="region of interest" description="Disordered" evidence="13">
    <location>
        <begin position="903"/>
        <end position="924"/>
    </location>
</feature>
<dbReference type="NCBIfam" id="TIGR00594">
    <property type="entry name" value="polc"/>
    <property type="match status" value="1"/>
</dbReference>